<dbReference type="AlphaFoldDB" id="A0A8D5FHR5"/>
<name>A0A8D5FHR5_9BACT</name>
<reference evidence="3" key="1">
    <citation type="submission" date="2020-09" db="EMBL/GenBank/DDBJ databases">
        <title>Desulfogranum mesoprofundum gen. nov., sp. nov., a novel mesophilic, sulfate-reducing chemolithoautotroph isolated from a deep-sea hydrothermal vent chimney in the Suiyo Seamount.</title>
        <authorList>
            <person name="Hashimoto Y."/>
            <person name="Nakagawa S."/>
        </authorList>
    </citation>
    <scope>NUCLEOTIDE SEQUENCE</scope>
    <source>
        <strain evidence="3">KT2</strain>
    </source>
</reference>
<organism evidence="3 4">
    <name type="scientific">Desulfomarina profundi</name>
    <dbReference type="NCBI Taxonomy" id="2772557"/>
    <lineage>
        <taxon>Bacteria</taxon>
        <taxon>Pseudomonadati</taxon>
        <taxon>Thermodesulfobacteriota</taxon>
        <taxon>Desulfobulbia</taxon>
        <taxon>Desulfobulbales</taxon>
        <taxon>Desulfobulbaceae</taxon>
        <taxon>Desulfomarina</taxon>
    </lineage>
</organism>
<evidence type="ECO:0000256" key="1">
    <source>
        <dbReference type="ARBA" id="ARBA00022729"/>
    </source>
</evidence>
<dbReference type="InterPro" id="IPR000914">
    <property type="entry name" value="SBP_5_dom"/>
</dbReference>
<dbReference type="PIRSF" id="PIRSF002741">
    <property type="entry name" value="MppA"/>
    <property type="match status" value="1"/>
</dbReference>
<dbReference type="GO" id="GO:0030288">
    <property type="term" value="C:outer membrane-bounded periplasmic space"/>
    <property type="evidence" value="ECO:0007669"/>
    <property type="project" value="TreeGrafter"/>
</dbReference>
<gene>
    <name evidence="3" type="ORF">DGMP_15340</name>
</gene>
<dbReference type="GO" id="GO:1904680">
    <property type="term" value="F:peptide transmembrane transporter activity"/>
    <property type="evidence" value="ECO:0007669"/>
    <property type="project" value="TreeGrafter"/>
</dbReference>
<dbReference type="GO" id="GO:0042884">
    <property type="term" value="P:microcin transport"/>
    <property type="evidence" value="ECO:0007669"/>
    <property type="project" value="TreeGrafter"/>
</dbReference>
<dbReference type="KEGG" id="dbk:DGMP_15340"/>
<keyword evidence="1" id="KW-0732">Signal</keyword>
<protein>
    <submittedName>
        <fullName evidence="3">ABC transporter substrate-binding protein</fullName>
    </submittedName>
</protein>
<evidence type="ECO:0000313" key="3">
    <source>
        <dbReference type="EMBL" id="BCL60841.1"/>
    </source>
</evidence>
<dbReference type="GO" id="GO:0015833">
    <property type="term" value="P:peptide transport"/>
    <property type="evidence" value="ECO:0007669"/>
    <property type="project" value="TreeGrafter"/>
</dbReference>
<dbReference type="InterPro" id="IPR039424">
    <property type="entry name" value="SBP_5"/>
</dbReference>
<dbReference type="Pfam" id="PF00496">
    <property type="entry name" value="SBP_bac_5"/>
    <property type="match status" value="1"/>
</dbReference>
<proteinExistence type="predicted"/>
<dbReference type="InterPro" id="IPR030678">
    <property type="entry name" value="Peptide/Ni-bd"/>
</dbReference>
<evidence type="ECO:0000313" key="4">
    <source>
        <dbReference type="Proteomes" id="UP000826725"/>
    </source>
</evidence>
<dbReference type="CDD" id="cd08497">
    <property type="entry name" value="MbnE-like"/>
    <property type="match status" value="1"/>
</dbReference>
<sequence length="573" mass="65915">MDGELKYPAGFKKFDYCSPRAIKSGRIVLHDLGGFDKLNPFTFKGEPPFGLETLVFEPLAVASLDEPFSEYGLLARDIELAEDGLSVTYTLDENARFSDGTPVTVEDVAYTLEILKGKKVHPFYPYYYKDIVGSEIIAPGKIRFNFARKNRELHLIASQIRVLSKKFYEKFGFGVKSNGSQPAIPIGSGPYVIDKVRYGKSITYKKNPHYWAKEHPVTKGMYNYDEITIKYFKDQTIALEAFKAGEFDYLPVNIAKQWARDMKGPKFDSGKIVKKNFIHFNNAGMQCFVMNTRRSLFKNRLVRQAMGLALDFEWINRALFFDQYTRSNSFFSNSPLAAKGLPKGLELQYLKQYRSILPKDVFLKPLRPPRVTRENSLRKNLKKAKGLLAAAGWKVKNGLLVNDEGRKFQFEILLVSPSFERVMAPYAATLRKLGIEAKYRTVDQTLYVERLKKFDFDMIVTTFSQSLSPGNEQRNYWHSSSASRRGSKNYAGIHSEAVDGLVDRIIYAENSRQLSSACKALDRVLWYGYYVVPNWYLGSHRISYYRKIHFPEKLPLYYDPTQLLMTSWMEKAQ</sequence>
<feature type="domain" description="Solute-binding protein family 5" evidence="2">
    <location>
        <begin position="72"/>
        <end position="481"/>
    </location>
</feature>
<evidence type="ECO:0000259" key="2">
    <source>
        <dbReference type="Pfam" id="PF00496"/>
    </source>
</evidence>
<dbReference type="PANTHER" id="PTHR30290:SF64">
    <property type="entry name" value="ABC TRANSPORTER PERIPLASMIC BINDING PROTEIN"/>
    <property type="match status" value="1"/>
</dbReference>
<keyword evidence="4" id="KW-1185">Reference proteome</keyword>
<dbReference type="Proteomes" id="UP000826725">
    <property type="component" value="Chromosome"/>
</dbReference>
<dbReference type="EMBL" id="AP024086">
    <property type="protein sequence ID" value="BCL60841.1"/>
    <property type="molecule type" value="Genomic_DNA"/>
</dbReference>
<accession>A0A8D5FHR5</accession>
<dbReference type="PANTHER" id="PTHR30290">
    <property type="entry name" value="PERIPLASMIC BINDING COMPONENT OF ABC TRANSPORTER"/>
    <property type="match status" value="1"/>
</dbReference>